<feature type="region of interest" description="Disordered" evidence="1">
    <location>
        <begin position="128"/>
        <end position="153"/>
    </location>
</feature>
<name>A0A916U4K5_9ACTN</name>
<dbReference type="PROSITE" id="PS51257">
    <property type="entry name" value="PROKAR_LIPOPROTEIN"/>
    <property type="match status" value="1"/>
</dbReference>
<keyword evidence="2" id="KW-0732">Signal</keyword>
<comment type="caution">
    <text evidence="3">The sequence shown here is derived from an EMBL/GenBank/DDBJ whole genome shotgun (WGS) entry which is preliminary data.</text>
</comment>
<proteinExistence type="predicted"/>
<sequence>MRVRTYRASAAVLACAALLLSACNDTTDSTSAALENSATPTENVIAPDADDTAADDADSPAAPDTEKTAPASTAPQSNPSKTAPTAATKPASATPASTEQQRGGYFSIQAHTPTFDPVPGVTFAVKETCPRDLPNGDSSNPAELGRGTTGADGTVSIPVPVGCFAVTLESHPAEFTPEPYGLAHGVVTAPDDVALIRIAFRHTEERTTGTARFTVVSDVNGAPRPDTAVTLAPCGSTAAHTTTGFSDANGAVSIDLPAGCWNVTGVAEPHSADQLVNPAVFNISTGEVHIEKLTVKSFSTP</sequence>
<dbReference type="EMBL" id="BMJH01000001">
    <property type="protein sequence ID" value="GGC60047.1"/>
    <property type="molecule type" value="Genomic_DNA"/>
</dbReference>
<dbReference type="AlphaFoldDB" id="A0A916U4K5"/>
<accession>A0A916U4K5</accession>
<feature type="compositionally biased region" description="Low complexity" evidence="1">
    <location>
        <begin position="79"/>
        <end position="98"/>
    </location>
</feature>
<evidence type="ECO:0000313" key="3">
    <source>
        <dbReference type="EMBL" id="GGC60047.1"/>
    </source>
</evidence>
<reference evidence="3" key="2">
    <citation type="submission" date="2020-09" db="EMBL/GenBank/DDBJ databases">
        <authorList>
            <person name="Sun Q."/>
            <person name="Zhou Y."/>
        </authorList>
    </citation>
    <scope>NUCLEOTIDE SEQUENCE</scope>
    <source>
        <strain evidence="3">CGMCC 1.15478</strain>
    </source>
</reference>
<feature type="chain" id="PRO_5039697697" description="Carboxypeptidase regulatory-like domain-containing protein" evidence="2">
    <location>
        <begin position="23"/>
        <end position="301"/>
    </location>
</feature>
<evidence type="ECO:0008006" key="5">
    <source>
        <dbReference type="Google" id="ProtNLM"/>
    </source>
</evidence>
<keyword evidence="4" id="KW-1185">Reference proteome</keyword>
<protein>
    <recommendedName>
        <fullName evidence="5">Carboxypeptidase regulatory-like domain-containing protein</fullName>
    </recommendedName>
</protein>
<gene>
    <name evidence="3" type="ORF">GCM10011410_10640</name>
</gene>
<feature type="compositionally biased region" description="Acidic residues" evidence="1">
    <location>
        <begin position="48"/>
        <end position="58"/>
    </location>
</feature>
<dbReference type="RefSeq" id="WP_188671303.1">
    <property type="nucleotide sequence ID" value="NZ_BMJH01000001.1"/>
</dbReference>
<evidence type="ECO:0000256" key="1">
    <source>
        <dbReference type="SAM" id="MobiDB-lite"/>
    </source>
</evidence>
<organism evidence="3 4">
    <name type="scientific">Hoyosella rhizosphaerae</name>
    <dbReference type="NCBI Taxonomy" id="1755582"/>
    <lineage>
        <taxon>Bacteria</taxon>
        <taxon>Bacillati</taxon>
        <taxon>Actinomycetota</taxon>
        <taxon>Actinomycetes</taxon>
        <taxon>Mycobacteriales</taxon>
        <taxon>Hoyosellaceae</taxon>
        <taxon>Hoyosella</taxon>
    </lineage>
</organism>
<feature type="signal peptide" evidence="2">
    <location>
        <begin position="1"/>
        <end position="22"/>
    </location>
</feature>
<feature type="region of interest" description="Disordered" evidence="1">
    <location>
        <begin position="30"/>
        <end position="101"/>
    </location>
</feature>
<reference evidence="3" key="1">
    <citation type="journal article" date="2014" name="Int. J. Syst. Evol. Microbiol.">
        <title>Complete genome sequence of Corynebacterium casei LMG S-19264T (=DSM 44701T), isolated from a smear-ripened cheese.</title>
        <authorList>
            <consortium name="US DOE Joint Genome Institute (JGI-PGF)"/>
            <person name="Walter F."/>
            <person name="Albersmeier A."/>
            <person name="Kalinowski J."/>
            <person name="Ruckert C."/>
        </authorList>
    </citation>
    <scope>NUCLEOTIDE SEQUENCE</scope>
    <source>
        <strain evidence="3">CGMCC 1.15478</strain>
    </source>
</reference>
<dbReference type="Proteomes" id="UP000641514">
    <property type="component" value="Unassembled WGS sequence"/>
</dbReference>
<evidence type="ECO:0000256" key="2">
    <source>
        <dbReference type="SAM" id="SignalP"/>
    </source>
</evidence>
<feature type="compositionally biased region" description="Polar residues" evidence="1">
    <location>
        <begin position="30"/>
        <end position="42"/>
    </location>
</feature>
<evidence type="ECO:0000313" key="4">
    <source>
        <dbReference type="Proteomes" id="UP000641514"/>
    </source>
</evidence>